<feature type="region of interest" description="Disordered" evidence="1">
    <location>
        <begin position="1"/>
        <end position="37"/>
    </location>
</feature>
<sequence length="726" mass="72487">PLEATAAGNGVGGGGAPEPLPSLSLQFQAPPPQPHALARVPTQTQLPQAFTCDPQSDVALPSLQLALDLDPEADPDPYASLGPYLNLSLGLQAAAAFPGALVAQETNGGPGGSGAGAAADRLPGTAAAGATAARLQQQQTLWDLPPPNAAALGFDVVVLEPASEPGGSPLPMGQKLLWMEAQGVREEANLGIRESAPYVNSLGDVDQEGVTKDAQQRHHLQQPVQHELQQQQQEQAPAVSASQLQLVISGPEWAPEEEVTTRETVVAAGGNLDAPAAAAANLALRGVTAAGGLVSAGAAVDVIGDATPVIGPSGAPLAAAVRCGVAIAIAAAVGDSIDGAAAAAAAEGGTTVPSAMEMDTPATAVGAPTGMRSADDTAMDMDERGPVGNGATCNEAASSPAVRAQDEIATTPEVGTAGAAATSGDAPTAAAVAAPAAAVESIGPSGTPTLPVLRVGAEGAALGDARRMSMSLSPAVDGPVHDTVVPPTLLMAPSANGIAGCGAGGSSSGGAGGRDGGLSQVTTPTGATPTTATPTATFTATETETAAGTGPGTGTLDCDSDISSLVRGGDSGDKSLAEANEELSRLHRGLLSGDADRGLASVIVTEELKTAMMAAGVKMRGVHADREHQRRLNLWEMLLMRAHQQQQRDNEEGREEQEERQQQQQEAGGQTHPVCGRSRGSAGRGWEITFRNTGAPRGRIGHGGEGVAGGGDDIDDGELSDFTADE</sequence>
<feature type="region of interest" description="Disordered" evidence="1">
    <location>
        <begin position="643"/>
        <end position="726"/>
    </location>
</feature>
<feature type="compositionally biased region" description="Low complexity" evidence="1">
    <location>
        <begin position="522"/>
        <end position="548"/>
    </location>
</feature>
<proteinExistence type="predicted"/>
<feature type="non-terminal residue" evidence="2">
    <location>
        <position position="1"/>
    </location>
</feature>
<evidence type="ECO:0000256" key="1">
    <source>
        <dbReference type="SAM" id="MobiDB-lite"/>
    </source>
</evidence>
<reference evidence="2 3" key="1">
    <citation type="journal article" date="2023" name="IScience">
        <title>Expanded male sex-determining region conserved during the evolution of homothallism in the green alga Volvox.</title>
        <authorList>
            <person name="Yamamoto K."/>
            <person name="Matsuzaki R."/>
            <person name="Mahakham W."/>
            <person name="Heman W."/>
            <person name="Sekimoto H."/>
            <person name="Kawachi M."/>
            <person name="Minakuchi Y."/>
            <person name="Toyoda A."/>
            <person name="Nozaki H."/>
        </authorList>
    </citation>
    <scope>NUCLEOTIDE SEQUENCE [LARGE SCALE GENOMIC DNA]</scope>
    <source>
        <strain evidence="2 3">NIES-4468</strain>
    </source>
</reference>
<dbReference type="Proteomes" id="UP001165090">
    <property type="component" value="Unassembled WGS sequence"/>
</dbReference>
<evidence type="ECO:0000313" key="2">
    <source>
        <dbReference type="EMBL" id="GLI60067.1"/>
    </source>
</evidence>
<keyword evidence="3" id="KW-1185">Reference proteome</keyword>
<feature type="compositionally biased region" description="Basic and acidic residues" evidence="1">
    <location>
        <begin position="646"/>
        <end position="661"/>
    </location>
</feature>
<protein>
    <submittedName>
        <fullName evidence="2">Uncharacterized protein</fullName>
    </submittedName>
</protein>
<evidence type="ECO:0000313" key="3">
    <source>
        <dbReference type="Proteomes" id="UP001165090"/>
    </source>
</evidence>
<gene>
    <name evidence="2" type="ORF">VaNZ11_001917</name>
</gene>
<feature type="region of interest" description="Disordered" evidence="1">
    <location>
        <begin position="503"/>
        <end position="575"/>
    </location>
</feature>
<name>A0ABQ5RSS2_9CHLO</name>
<feature type="compositionally biased region" description="Acidic residues" evidence="1">
    <location>
        <begin position="712"/>
        <end position="726"/>
    </location>
</feature>
<dbReference type="EMBL" id="BSDZ01000005">
    <property type="protein sequence ID" value="GLI60067.1"/>
    <property type="molecule type" value="Genomic_DNA"/>
</dbReference>
<feature type="compositionally biased region" description="Gly residues" evidence="1">
    <location>
        <begin position="701"/>
        <end position="711"/>
    </location>
</feature>
<organism evidence="2 3">
    <name type="scientific">Volvox africanus</name>
    <dbReference type="NCBI Taxonomy" id="51714"/>
    <lineage>
        <taxon>Eukaryota</taxon>
        <taxon>Viridiplantae</taxon>
        <taxon>Chlorophyta</taxon>
        <taxon>core chlorophytes</taxon>
        <taxon>Chlorophyceae</taxon>
        <taxon>CS clade</taxon>
        <taxon>Chlamydomonadales</taxon>
        <taxon>Volvocaceae</taxon>
        <taxon>Volvox</taxon>
    </lineage>
</organism>
<feature type="compositionally biased region" description="Gly residues" evidence="1">
    <location>
        <begin position="503"/>
        <end position="516"/>
    </location>
</feature>
<comment type="caution">
    <text evidence="2">The sequence shown here is derived from an EMBL/GenBank/DDBJ whole genome shotgun (WGS) entry which is preliminary data.</text>
</comment>
<feature type="non-terminal residue" evidence="2">
    <location>
        <position position="726"/>
    </location>
</feature>
<accession>A0ABQ5RSS2</accession>